<dbReference type="PANTHER" id="PTHR33304">
    <property type="match status" value="1"/>
</dbReference>
<feature type="region of interest" description="Disordered" evidence="6">
    <location>
        <begin position="335"/>
        <end position="358"/>
    </location>
</feature>
<dbReference type="InterPro" id="IPR056280">
    <property type="entry name" value="AIPP2-like_SPOC"/>
</dbReference>
<proteinExistence type="predicted"/>
<keyword evidence="1" id="KW-0479">Metal-binding</keyword>
<keyword evidence="9" id="KW-1185">Reference proteome</keyword>
<dbReference type="Pfam" id="PF00628">
    <property type="entry name" value="PHD"/>
    <property type="match status" value="1"/>
</dbReference>
<dbReference type="PANTHER" id="PTHR33304:SF15">
    <property type="entry name" value="ZINC FINGER PHD-TYPE DOMAIN-CONTAINING PROTEIN"/>
    <property type="match status" value="1"/>
</dbReference>
<dbReference type="InterPro" id="IPR011011">
    <property type="entry name" value="Znf_FYVE_PHD"/>
</dbReference>
<dbReference type="InterPro" id="IPR049914">
    <property type="entry name" value="PHD1-3/5-6"/>
</dbReference>
<name>A0AAE1JZZ3_9FABA</name>
<dbReference type="GO" id="GO:0034244">
    <property type="term" value="P:negative regulation of transcription elongation by RNA polymerase II"/>
    <property type="evidence" value="ECO:0007669"/>
    <property type="project" value="InterPro"/>
</dbReference>
<keyword evidence="5" id="KW-0804">Transcription</keyword>
<dbReference type="Proteomes" id="UP001293593">
    <property type="component" value="Unassembled WGS sequence"/>
</dbReference>
<organism evidence="8 9">
    <name type="scientific">Acacia crassicarpa</name>
    <name type="common">northern wattle</name>
    <dbReference type="NCBI Taxonomy" id="499986"/>
    <lineage>
        <taxon>Eukaryota</taxon>
        <taxon>Viridiplantae</taxon>
        <taxon>Streptophyta</taxon>
        <taxon>Embryophyta</taxon>
        <taxon>Tracheophyta</taxon>
        <taxon>Spermatophyta</taxon>
        <taxon>Magnoliopsida</taxon>
        <taxon>eudicotyledons</taxon>
        <taxon>Gunneridae</taxon>
        <taxon>Pentapetalae</taxon>
        <taxon>rosids</taxon>
        <taxon>fabids</taxon>
        <taxon>Fabales</taxon>
        <taxon>Fabaceae</taxon>
        <taxon>Caesalpinioideae</taxon>
        <taxon>mimosoid clade</taxon>
        <taxon>Acacieae</taxon>
        <taxon>Acacia</taxon>
    </lineage>
</organism>
<dbReference type="SUPFAM" id="SSF57903">
    <property type="entry name" value="FYVE/PHD zinc finger"/>
    <property type="match status" value="1"/>
</dbReference>
<evidence type="ECO:0000256" key="2">
    <source>
        <dbReference type="ARBA" id="ARBA00022771"/>
    </source>
</evidence>
<comment type="caution">
    <text evidence="8">The sequence shown here is derived from an EMBL/GenBank/DDBJ whole genome shotgun (WGS) entry which is preliminary data.</text>
</comment>
<evidence type="ECO:0000256" key="5">
    <source>
        <dbReference type="ARBA" id="ARBA00023163"/>
    </source>
</evidence>
<evidence type="ECO:0000259" key="7">
    <source>
        <dbReference type="SMART" id="SM00249"/>
    </source>
</evidence>
<dbReference type="InterPro" id="IPR001965">
    <property type="entry name" value="Znf_PHD"/>
</dbReference>
<evidence type="ECO:0000256" key="1">
    <source>
        <dbReference type="ARBA" id="ARBA00022723"/>
    </source>
</evidence>
<dbReference type="AlphaFoldDB" id="A0AAE1JZZ3"/>
<dbReference type="InterPro" id="IPR019787">
    <property type="entry name" value="Znf_PHD-finger"/>
</dbReference>
<sequence length="507" mass="55417">MEKEARVCDICGDVGLEEKLAICSKCTDGAEHIYCMRILLDKVPEGGWTCEDCAFRTYAKKPEQDKVKETTGKSIGHPQCQGFGSSVNIESRSGSKIKIRSSWSGGKGISDVTSLLPAKRHGALSQAQSVEKTKTIRVRFVPPRSPNMNKSLLQKDTSFNLKKGQMKAYKQTNSKPQISCNALEKAEVPPDYICIGTFQLYSSEGLESSCDGIQAHLSTFASPKVLEAVDKLPEIIMLEQLPRLRTWPSQFVECQAVEDHVALYFFATDLDSYRTHYSRLLECMTKNDLALRGSFDGDELLIFPPNLLSEQNQRQNSLLFLWGVFRGQKVGSSVPLPNSLKEEDRSSEKTLSLDPNACPQAGEDTGGVDEAGKCLSVNNSPGEIHTFESPGAKSSSVDAIILGGYSYSSDTTEVMQANDEGEVTSLEVDHDLSLHDGVAVGLSDGVGNHGNNEKAHEDPAREDDVEVSLSGSNEQNSEIEEGMDNELTLERQAAEALILFSKGFGKI</sequence>
<dbReference type="InterPro" id="IPR013083">
    <property type="entry name" value="Znf_RING/FYVE/PHD"/>
</dbReference>
<evidence type="ECO:0000256" key="4">
    <source>
        <dbReference type="ARBA" id="ARBA00023015"/>
    </source>
</evidence>
<keyword evidence="4" id="KW-0805">Transcription regulation</keyword>
<keyword evidence="3" id="KW-0862">Zinc</keyword>
<gene>
    <name evidence="8" type="ORF">QN277_028016</name>
</gene>
<reference evidence="8" key="1">
    <citation type="submission" date="2023-10" db="EMBL/GenBank/DDBJ databases">
        <title>Chromosome-level genome of the transformable northern wattle, Acacia crassicarpa.</title>
        <authorList>
            <person name="Massaro I."/>
            <person name="Sinha N.R."/>
            <person name="Poethig S."/>
            <person name="Leichty A.R."/>
        </authorList>
    </citation>
    <scope>NUCLEOTIDE SEQUENCE</scope>
    <source>
        <strain evidence="8">Acra3RX</strain>
        <tissue evidence="8">Leaf</tissue>
    </source>
</reference>
<accession>A0AAE1JZZ3</accession>
<evidence type="ECO:0000256" key="3">
    <source>
        <dbReference type="ARBA" id="ARBA00022833"/>
    </source>
</evidence>
<evidence type="ECO:0000256" key="6">
    <source>
        <dbReference type="SAM" id="MobiDB-lite"/>
    </source>
</evidence>
<keyword evidence="2" id="KW-0863">Zinc-finger</keyword>
<evidence type="ECO:0000313" key="8">
    <source>
        <dbReference type="EMBL" id="KAK4262459.1"/>
    </source>
</evidence>
<dbReference type="EMBL" id="JAWXYG010000009">
    <property type="protein sequence ID" value="KAK4262459.1"/>
    <property type="molecule type" value="Genomic_DNA"/>
</dbReference>
<evidence type="ECO:0000313" key="9">
    <source>
        <dbReference type="Proteomes" id="UP001293593"/>
    </source>
</evidence>
<dbReference type="Gene3D" id="3.30.40.10">
    <property type="entry name" value="Zinc/RING finger domain, C3HC4 (zinc finger)"/>
    <property type="match status" value="1"/>
</dbReference>
<dbReference type="GO" id="GO:0140566">
    <property type="term" value="F:histone reader activity"/>
    <property type="evidence" value="ECO:0007669"/>
    <property type="project" value="InterPro"/>
</dbReference>
<dbReference type="SMART" id="SM00249">
    <property type="entry name" value="PHD"/>
    <property type="match status" value="1"/>
</dbReference>
<feature type="domain" description="Zinc finger PHD-type" evidence="7">
    <location>
        <begin position="7"/>
        <end position="54"/>
    </location>
</feature>
<dbReference type="Pfam" id="PF23121">
    <property type="entry name" value="SPOC_AIPP2"/>
    <property type="match status" value="1"/>
</dbReference>
<dbReference type="GO" id="GO:0008270">
    <property type="term" value="F:zinc ion binding"/>
    <property type="evidence" value="ECO:0007669"/>
    <property type="project" value="UniProtKB-KW"/>
</dbReference>
<protein>
    <recommendedName>
        <fullName evidence="7">Zinc finger PHD-type domain-containing protein</fullName>
    </recommendedName>
</protein>
<feature type="region of interest" description="Disordered" evidence="6">
    <location>
        <begin position="442"/>
        <end position="482"/>
    </location>
</feature>